<dbReference type="InterPro" id="IPR011762">
    <property type="entry name" value="COA_CT_N"/>
</dbReference>
<evidence type="ECO:0000256" key="8">
    <source>
        <dbReference type="ARBA" id="ARBA00022833"/>
    </source>
</evidence>
<dbReference type="GO" id="GO:0005524">
    <property type="term" value="F:ATP binding"/>
    <property type="evidence" value="ECO:0007669"/>
    <property type="project" value="UniProtKB-KW"/>
</dbReference>
<evidence type="ECO:0000256" key="12">
    <source>
        <dbReference type="ARBA" id="ARBA00025280"/>
    </source>
</evidence>
<dbReference type="NCBIfam" id="TIGR00515">
    <property type="entry name" value="accD"/>
    <property type="match status" value="1"/>
</dbReference>
<keyword evidence="5 13" id="KW-0547">Nucleotide-binding</keyword>
<evidence type="ECO:0000256" key="11">
    <source>
        <dbReference type="ARBA" id="ARBA00023160"/>
    </source>
</evidence>
<dbReference type="InterPro" id="IPR041010">
    <property type="entry name" value="Znf-ACC"/>
</dbReference>
<keyword evidence="3 13" id="KW-0808">Transferase</keyword>
<name>A0A2N1PSE7_9BACT</name>
<feature type="binding site" evidence="13">
    <location>
        <position position="45"/>
    </location>
    <ligand>
        <name>Zn(2+)</name>
        <dbReference type="ChEBI" id="CHEBI:29105"/>
    </ligand>
</feature>
<evidence type="ECO:0000256" key="1">
    <source>
        <dbReference type="ARBA" id="ARBA00004496"/>
    </source>
</evidence>
<dbReference type="GO" id="GO:0009317">
    <property type="term" value="C:acetyl-CoA carboxylase complex"/>
    <property type="evidence" value="ECO:0007669"/>
    <property type="project" value="InterPro"/>
</dbReference>
<keyword evidence="4 13" id="KW-0479">Metal-binding</keyword>
<comment type="pathway">
    <text evidence="13">Lipid metabolism; malonyl-CoA biosynthesis; malonyl-CoA from acetyl-CoA: step 1/1.</text>
</comment>
<keyword evidence="7 13" id="KW-0276">Fatty acid metabolism</keyword>
<dbReference type="InterPro" id="IPR000438">
    <property type="entry name" value="Acetyl_CoA_COase_Trfase_b_su"/>
</dbReference>
<dbReference type="PANTHER" id="PTHR42995:SF5">
    <property type="entry name" value="ACETYL-COENZYME A CARBOXYLASE CARBOXYL TRANSFERASE SUBUNIT BETA, CHLOROPLASTIC"/>
    <property type="match status" value="1"/>
</dbReference>
<dbReference type="GO" id="GO:0008270">
    <property type="term" value="F:zinc ion binding"/>
    <property type="evidence" value="ECO:0007669"/>
    <property type="project" value="UniProtKB-UniRule"/>
</dbReference>
<proteinExistence type="inferred from homology"/>
<evidence type="ECO:0000256" key="3">
    <source>
        <dbReference type="ARBA" id="ARBA00022679"/>
    </source>
</evidence>
<dbReference type="EMBL" id="PGXC01000003">
    <property type="protein sequence ID" value="PKK91268.1"/>
    <property type="molecule type" value="Genomic_DNA"/>
</dbReference>
<dbReference type="GO" id="GO:2001295">
    <property type="term" value="P:malonyl-CoA biosynthetic process"/>
    <property type="evidence" value="ECO:0007669"/>
    <property type="project" value="UniProtKB-UniRule"/>
</dbReference>
<comment type="similarity">
    <text evidence="13">Belongs to the AccD/PCCB family.</text>
</comment>
<feature type="binding site" evidence="13">
    <location>
        <position position="26"/>
    </location>
    <ligand>
        <name>Zn(2+)</name>
        <dbReference type="ChEBI" id="CHEBI:29105"/>
    </ligand>
</feature>
<dbReference type="InterPro" id="IPR034733">
    <property type="entry name" value="AcCoA_carboxyl_beta"/>
</dbReference>
<organism evidence="15 16">
    <name type="scientific">Candidatus Wallbacteria bacterium HGW-Wallbacteria-1</name>
    <dbReference type="NCBI Taxonomy" id="2013854"/>
    <lineage>
        <taxon>Bacteria</taxon>
        <taxon>Candidatus Walliibacteriota</taxon>
    </lineage>
</organism>
<dbReference type="PANTHER" id="PTHR42995">
    <property type="entry name" value="ACETYL-COENZYME A CARBOXYLASE CARBOXYL TRANSFERASE SUBUNIT BETA, CHLOROPLASTIC"/>
    <property type="match status" value="1"/>
</dbReference>
<dbReference type="Proteomes" id="UP000233256">
    <property type="component" value="Unassembled WGS sequence"/>
</dbReference>
<evidence type="ECO:0000256" key="4">
    <source>
        <dbReference type="ARBA" id="ARBA00022723"/>
    </source>
</evidence>
<dbReference type="GO" id="GO:0016743">
    <property type="term" value="F:carboxyl- or carbamoyltransferase activity"/>
    <property type="evidence" value="ECO:0007669"/>
    <property type="project" value="UniProtKB-UniRule"/>
</dbReference>
<sequence>MGWFGKHFIDKVGGRRNRCWRKCDNCGEMVYNGDLKENNNVCPKCEHHHFLPHQDRIDLLVDKGSFEEFHPEMKSLDSLEFVDSKPYRKRYDDAVAKTGRYSGFSFGKGRIAGYEVIFGNLDFAFMGGSMGSVVGEKVAIAAETARFWKIPLILCLASGGARMQEGIYSLMQMAKTSAAIACLGEEGVPYISILTHPTTGGVTASFGMQGDITIAEPCALIGFAGPRVVEQTIRQPLPEGFQRSESNLLKGFVDLICHRNQLKATLRRILSVLAN</sequence>
<dbReference type="Pfam" id="PF01039">
    <property type="entry name" value="Carboxyl_trans"/>
    <property type="match status" value="1"/>
</dbReference>
<dbReference type="InterPro" id="IPR029045">
    <property type="entry name" value="ClpP/crotonase-like_dom_sf"/>
</dbReference>
<feature type="domain" description="CoA carboxyltransferase N-terminal" evidence="14">
    <location>
        <begin position="19"/>
        <end position="275"/>
    </location>
</feature>
<dbReference type="EC" id="2.1.3.15" evidence="13"/>
<comment type="catalytic activity">
    <reaction evidence="13">
        <text>N(6)-carboxybiotinyl-L-lysyl-[protein] + acetyl-CoA = N(6)-biotinyl-L-lysyl-[protein] + malonyl-CoA</text>
        <dbReference type="Rhea" id="RHEA:54728"/>
        <dbReference type="Rhea" id="RHEA-COMP:10505"/>
        <dbReference type="Rhea" id="RHEA-COMP:10506"/>
        <dbReference type="ChEBI" id="CHEBI:57288"/>
        <dbReference type="ChEBI" id="CHEBI:57384"/>
        <dbReference type="ChEBI" id="CHEBI:83144"/>
        <dbReference type="ChEBI" id="CHEBI:83145"/>
        <dbReference type="EC" id="2.1.3.15"/>
    </reaction>
</comment>
<evidence type="ECO:0000256" key="10">
    <source>
        <dbReference type="ARBA" id="ARBA00023098"/>
    </source>
</evidence>
<protein>
    <recommendedName>
        <fullName evidence="13">Acetyl-coenzyme A carboxylase carboxyl transferase subunit beta</fullName>
        <shortName evidence="13">ACCase subunit beta</shortName>
        <shortName evidence="13">Acetyl-CoA carboxylase carboxyltransferase subunit beta</shortName>
        <ecNumber evidence="13">2.1.3.15</ecNumber>
    </recommendedName>
</protein>
<feature type="binding site" evidence="13">
    <location>
        <position position="42"/>
    </location>
    <ligand>
        <name>Zn(2+)</name>
        <dbReference type="ChEBI" id="CHEBI:29105"/>
    </ligand>
</feature>
<dbReference type="GO" id="GO:0003989">
    <property type="term" value="F:acetyl-CoA carboxylase activity"/>
    <property type="evidence" value="ECO:0007669"/>
    <property type="project" value="InterPro"/>
</dbReference>
<comment type="subunit">
    <text evidence="13">Acetyl-CoA carboxylase is a heterohexamer composed of biotin carboxyl carrier protein (AccB), biotin carboxylase (AccC) and two subunits each of ACCase subunit alpha (AccA) and ACCase subunit beta (AccD).</text>
</comment>
<evidence type="ECO:0000313" key="16">
    <source>
        <dbReference type="Proteomes" id="UP000233256"/>
    </source>
</evidence>
<dbReference type="AlphaFoldDB" id="A0A2N1PSE7"/>
<dbReference type="UniPathway" id="UPA00655">
    <property type="reaction ID" value="UER00711"/>
</dbReference>
<keyword evidence="11 13" id="KW-0275">Fatty acid biosynthesis</keyword>
<comment type="caution">
    <text evidence="15">The sequence shown here is derived from an EMBL/GenBank/DDBJ whole genome shotgun (WGS) entry which is preliminary data.</text>
</comment>
<evidence type="ECO:0000256" key="7">
    <source>
        <dbReference type="ARBA" id="ARBA00022832"/>
    </source>
</evidence>
<dbReference type="PRINTS" id="PR01070">
    <property type="entry name" value="ACCCTRFRASEB"/>
</dbReference>
<keyword evidence="13" id="KW-0963">Cytoplasm</keyword>
<accession>A0A2N1PSE7</accession>
<gene>
    <name evidence="13 15" type="primary">accD</name>
    <name evidence="15" type="ORF">CVV64_05720</name>
</gene>
<keyword evidence="2 13" id="KW-0444">Lipid biosynthesis</keyword>
<evidence type="ECO:0000256" key="5">
    <source>
        <dbReference type="ARBA" id="ARBA00022741"/>
    </source>
</evidence>
<dbReference type="Gene3D" id="3.90.226.10">
    <property type="entry name" value="2-enoyl-CoA Hydratase, Chain A, domain 1"/>
    <property type="match status" value="1"/>
</dbReference>
<comment type="subcellular location">
    <subcellularLocation>
        <location evidence="1 13">Cytoplasm</location>
    </subcellularLocation>
</comment>
<keyword evidence="9 13" id="KW-0067">ATP-binding</keyword>
<keyword evidence="6 13" id="KW-0863">Zinc-finger</keyword>
<evidence type="ECO:0000313" key="15">
    <source>
        <dbReference type="EMBL" id="PKK91268.1"/>
    </source>
</evidence>
<keyword evidence="8 13" id="KW-0862">Zinc</keyword>
<dbReference type="Pfam" id="PF17848">
    <property type="entry name" value="Zn_ribbon_ACC"/>
    <property type="match status" value="1"/>
</dbReference>
<reference evidence="15 16" key="1">
    <citation type="journal article" date="2017" name="ISME J.">
        <title>Potential for microbial H2 and metal transformations associated with novel bacteria and archaea in deep terrestrial subsurface sediments.</title>
        <authorList>
            <person name="Hernsdorf A.W."/>
            <person name="Amano Y."/>
            <person name="Miyakawa K."/>
            <person name="Ise K."/>
            <person name="Suzuki Y."/>
            <person name="Anantharaman K."/>
            <person name="Probst A."/>
            <person name="Burstein D."/>
            <person name="Thomas B.C."/>
            <person name="Banfield J.F."/>
        </authorList>
    </citation>
    <scope>NUCLEOTIDE SEQUENCE [LARGE SCALE GENOMIC DNA]</scope>
    <source>
        <strain evidence="15">HGW-Wallbacteria-1</strain>
    </source>
</reference>
<comment type="function">
    <text evidence="12 13">Component of the acetyl coenzyme A carboxylase (ACC) complex. Biotin carboxylase (BC) catalyzes the carboxylation of biotin on its carrier protein (BCCP) and then the CO(2) group is transferred by the transcarboxylase to acetyl-CoA to form malonyl-CoA.</text>
</comment>
<evidence type="ECO:0000256" key="9">
    <source>
        <dbReference type="ARBA" id="ARBA00022840"/>
    </source>
</evidence>
<feature type="zinc finger region" description="C4-type" evidence="13">
    <location>
        <begin position="23"/>
        <end position="45"/>
    </location>
</feature>
<evidence type="ECO:0000256" key="13">
    <source>
        <dbReference type="HAMAP-Rule" id="MF_01395"/>
    </source>
</evidence>
<dbReference type="SUPFAM" id="SSF52096">
    <property type="entry name" value="ClpP/crotonase"/>
    <property type="match status" value="1"/>
</dbReference>
<dbReference type="HAMAP" id="MF_01395">
    <property type="entry name" value="AcetylCoA_CT_beta"/>
    <property type="match status" value="1"/>
</dbReference>
<keyword evidence="10 13" id="KW-0443">Lipid metabolism</keyword>
<evidence type="ECO:0000256" key="2">
    <source>
        <dbReference type="ARBA" id="ARBA00022516"/>
    </source>
</evidence>
<evidence type="ECO:0000256" key="6">
    <source>
        <dbReference type="ARBA" id="ARBA00022771"/>
    </source>
</evidence>
<dbReference type="GO" id="GO:0006633">
    <property type="term" value="P:fatty acid biosynthetic process"/>
    <property type="evidence" value="ECO:0007669"/>
    <property type="project" value="UniProtKB-KW"/>
</dbReference>
<evidence type="ECO:0000259" key="14">
    <source>
        <dbReference type="PROSITE" id="PS50980"/>
    </source>
</evidence>
<dbReference type="PROSITE" id="PS50980">
    <property type="entry name" value="COA_CT_NTER"/>
    <property type="match status" value="1"/>
</dbReference>
<feature type="binding site" evidence="13">
    <location>
        <position position="23"/>
    </location>
    <ligand>
        <name>Zn(2+)</name>
        <dbReference type="ChEBI" id="CHEBI:29105"/>
    </ligand>
</feature>
<comment type="cofactor">
    <cofactor evidence="13">
        <name>Zn(2+)</name>
        <dbReference type="ChEBI" id="CHEBI:29105"/>
    </cofactor>
    <text evidence="13">Binds 1 zinc ion per subunit.</text>
</comment>